<evidence type="ECO:0000313" key="1">
    <source>
        <dbReference type="EMBL" id="SUZ98063.1"/>
    </source>
</evidence>
<sequence>MGFQLHHLEAIQPQPHLQARERCLDKDMYLLLQ</sequence>
<reference evidence="1" key="1">
    <citation type="submission" date="2018-05" db="EMBL/GenBank/DDBJ databases">
        <authorList>
            <person name="Lanie J.A."/>
            <person name="Ng W.-L."/>
            <person name="Kazmierczak K.M."/>
            <person name="Andrzejewski T.M."/>
            <person name="Davidsen T.M."/>
            <person name="Wayne K.J."/>
            <person name="Tettelin H."/>
            <person name="Glass J.I."/>
            <person name="Rusch D."/>
            <person name="Podicherti R."/>
            <person name="Tsui H.-C.T."/>
            <person name="Winkler M.E."/>
        </authorList>
    </citation>
    <scope>NUCLEOTIDE SEQUENCE</scope>
</reference>
<dbReference type="AlphaFoldDB" id="A0A381SAC0"/>
<name>A0A381SAC0_9ZZZZ</name>
<proteinExistence type="predicted"/>
<dbReference type="EMBL" id="UINC01002568">
    <property type="protein sequence ID" value="SUZ98063.1"/>
    <property type="molecule type" value="Genomic_DNA"/>
</dbReference>
<gene>
    <name evidence="1" type="ORF">METZ01_LOCUS50917</name>
</gene>
<protein>
    <submittedName>
        <fullName evidence="1">Uncharacterized protein</fullName>
    </submittedName>
</protein>
<organism evidence="1">
    <name type="scientific">marine metagenome</name>
    <dbReference type="NCBI Taxonomy" id="408172"/>
    <lineage>
        <taxon>unclassified sequences</taxon>
        <taxon>metagenomes</taxon>
        <taxon>ecological metagenomes</taxon>
    </lineage>
</organism>
<accession>A0A381SAC0</accession>